<dbReference type="PRINTS" id="PR00080">
    <property type="entry name" value="SDRFAMILY"/>
</dbReference>
<dbReference type="GeneID" id="37121493"/>
<protein>
    <recommendedName>
        <fullName evidence="2">3-oxoacyl-[acyl-carrier-protein] reductase</fullName>
        <ecNumber evidence="2">1.1.1.100</ecNumber>
    </recommendedName>
</protein>
<dbReference type="InterPro" id="IPR020904">
    <property type="entry name" value="Sc_DH/Rdtase_CS"/>
</dbReference>
<evidence type="ECO:0000256" key="4">
    <source>
        <dbReference type="ARBA" id="ARBA00023015"/>
    </source>
</evidence>
<dbReference type="Gene3D" id="3.40.50.720">
    <property type="entry name" value="NAD(P)-binding Rossmann-like Domain"/>
    <property type="match status" value="1"/>
</dbReference>
<dbReference type="SUPFAM" id="SSF57701">
    <property type="entry name" value="Zn2/Cys6 DNA-binding domain"/>
    <property type="match status" value="1"/>
</dbReference>
<evidence type="ECO:0000256" key="2">
    <source>
        <dbReference type="ARBA" id="ARBA00012948"/>
    </source>
</evidence>
<dbReference type="Pfam" id="PF00172">
    <property type="entry name" value="Zn_clus"/>
    <property type="match status" value="1"/>
</dbReference>
<feature type="region of interest" description="Disordered" evidence="9">
    <location>
        <begin position="53"/>
        <end position="131"/>
    </location>
</feature>
<proteinExistence type="inferred from homology"/>
<name>A0A318Z5G5_ASPNB</name>
<dbReference type="PRINTS" id="PR00081">
    <property type="entry name" value="GDHRDH"/>
</dbReference>
<feature type="region of interest" description="Disordered" evidence="9">
    <location>
        <begin position="595"/>
        <end position="638"/>
    </location>
</feature>
<keyword evidence="3" id="KW-0521">NADP</keyword>
<evidence type="ECO:0000313" key="11">
    <source>
        <dbReference type="EMBL" id="PYH38950.1"/>
    </source>
</evidence>
<dbReference type="GO" id="GO:0032787">
    <property type="term" value="P:monocarboxylic acid metabolic process"/>
    <property type="evidence" value="ECO:0007669"/>
    <property type="project" value="UniProtKB-ARBA"/>
</dbReference>
<reference evidence="11" key="1">
    <citation type="submission" date="2016-12" db="EMBL/GenBank/DDBJ databases">
        <title>The genomes of Aspergillus section Nigri reveals drivers in fungal speciation.</title>
        <authorList>
            <consortium name="DOE Joint Genome Institute"/>
            <person name="Vesth T.C."/>
            <person name="Nybo J."/>
            <person name="Theobald S."/>
            <person name="Brandl J."/>
            <person name="Frisvad J.C."/>
            <person name="Nielsen K.F."/>
            <person name="Lyhne E.K."/>
            <person name="Kogle M.E."/>
            <person name="Kuo A."/>
            <person name="Riley R."/>
            <person name="Clum A."/>
            <person name="Nolan M."/>
            <person name="Lipzen A."/>
            <person name="Salamov A."/>
            <person name="Henrissat B."/>
            <person name="Wiebenga A."/>
            <person name="De Vries R.P."/>
            <person name="Grigoriev I.V."/>
            <person name="Mortensen U.H."/>
            <person name="Andersen M.R."/>
            <person name="Baker S.E."/>
        </authorList>
    </citation>
    <scope>NUCLEOTIDE SEQUENCE [LARGE SCALE GENOMIC DNA]</scope>
    <source>
        <strain evidence="11">CBS 115656</strain>
    </source>
</reference>
<organism evidence="11 12">
    <name type="scientific">Aspergillus neoniger (strain CBS 115656)</name>
    <dbReference type="NCBI Taxonomy" id="1448310"/>
    <lineage>
        <taxon>Eukaryota</taxon>
        <taxon>Fungi</taxon>
        <taxon>Dikarya</taxon>
        <taxon>Ascomycota</taxon>
        <taxon>Pezizomycotina</taxon>
        <taxon>Eurotiomycetes</taxon>
        <taxon>Eurotiomycetidae</taxon>
        <taxon>Eurotiales</taxon>
        <taxon>Aspergillaceae</taxon>
        <taxon>Aspergillus</taxon>
        <taxon>Aspergillus subgen. Circumdati</taxon>
    </lineage>
</organism>
<dbReference type="InterPro" id="IPR036291">
    <property type="entry name" value="NAD(P)-bd_dom_sf"/>
</dbReference>
<dbReference type="Gene3D" id="4.10.240.10">
    <property type="entry name" value="Zn(2)-C6 fungal-type DNA-binding domain"/>
    <property type="match status" value="1"/>
</dbReference>
<evidence type="ECO:0000256" key="1">
    <source>
        <dbReference type="ARBA" id="ARBA00006484"/>
    </source>
</evidence>
<evidence type="ECO:0000256" key="7">
    <source>
        <dbReference type="ARBA" id="ARBA00023242"/>
    </source>
</evidence>
<evidence type="ECO:0000313" key="12">
    <source>
        <dbReference type="Proteomes" id="UP000247647"/>
    </source>
</evidence>
<keyword evidence="12" id="KW-1185">Reference proteome</keyword>
<dbReference type="AlphaFoldDB" id="A0A318Z5G5"/>
<dbReference type="InterPro" id="IPR036864">
    <property type="entry name" value="Zn2-C6_fun-type_DNA-bd_sf"/>
</dbReference>
<dbReference type="EMBL" id="KZ821446">
    <property type="protein sequence ID" value="PYH38950.1"/>
    <property type="molecule type" value="Genomic_DNA"/>
</dbReference>
<dbReference type="InterPro" id="IPR057326">
    <property type="entry name" value="KR_dom"/>
</dbReference>
<dbReference type="Proteomes" id="UP000247647">
    <property type="component" value="Unassembled WGS sequence"/>
</dbReference>
<accession>A0A318Z5G5</accession>
<feature type="compositionally biased region" description="Low complexity" evidence="9">
    <location>
        <begin position="108"/>
        <end position="123"/>
    </location>
</feature>
<dbReference type="RefSeq" id="XP_025484428.1">
    <property type="nucleotide sequence ID" value="XM_025619037.1"/>
</dbReference>
<gene>
    <name evidence="11" type="ORF">BO87DRAFT_297972</name>
</gene>
<dbReference type="OrthoDB" id="1393670at2759"/>
<dbReference type="EC" id="1.1.1.100" evidence="2"/>
<feature type="domain" description="Zn(2)-C6 fungal-type" evidence="10">
    <location>
        <begin position="20"/>
        <end position="51"/>
    </location>
</feature>
<sequence length="668" mass="72415">MLAESDTPVSNGDPPKLRAACENCRQSKVKCNLSGKDTCIRCMRHGLPCRYRVANRSGKPKGSKNRATLRKLGQLQDEKKPTIPANGWAESVAKGQPPRISYDDNGVDATSTQSTSPASQSRSPDSHGANLADTTLLTDQTMEYPSIGETLAPMFNPSMSPPFLPKEFISRGFAGCPLAVHIPNPLQPCECTNVLLYNVNQIRTILAESMRLRLDQILQGINIALTACRNFLRCPNCHKDHTNLLYSVSILDTTLQLFEYWTSYELSSAPADNHNMILPYGEYEMGPDETRRIRRYLIRGRALQCREVLGLLKDAVEISRHLSPELRELNGTDGLEVEWFQQMLGGYDTMRSSAQPEIKKMNRLTQITSHLNYPHGLLANQVAIITGAGQGIGAETARLFANEGAKVIIADIDGEKASAVATSINASLSETKALAVPGDILNDTYIEELVTKAADFGGGKIHIIVNNAGFTWDGVIHKMTDTQFTTMLNIHATAPFKLIRAAAKYFRVKDGESRVVINISSTSGVHGNAGQANYAVAKAGITGLTKTIAKEWGPAFGVRANTIAFGFVKTRLTAAKEEGAFIAMADGTKVALGIPGKQLDSRRTGTTTSSSSDEEKKKKKKGGSDYPDIPLGRPASPEEAARAVLGVASPLFSYVSGETIRVTGGRNM</sequence>
<dbReference type="GO" id="GO:0000981">
    <property type="term" value="F:DNA-binding transcription factor activity, RNA polymerase II-specific"/>
    <property type="evidence" value="ECO:0007669"/>
    <property type="project" value="InterPro"/>
</dbReference>
<dbReference type="PROSITE" id="PS50048">
    <property type="entry name" value="ZN2_CY6_FUNGAL_2"/>
    <property type="match status" value="1"/>
</dbReference>
<dbReference type="GO" id="GO:0004316">
    <property type="term" value="F:3-oxoacyl-[acyl-carrier-protein] reductase (NADPH) activity"/>
    <property type="evidence" value="ECO:0007669"/>
    <property type="project" value="UniProtKB-EC"/>
</dbReference>
<dbReference type="SMART" id="SM00822">
    <property type="entry name" value="PKS_KR"/>
    <property type="match status" value="1"/>
</dbReference>
<keyword evidence="6" id="KW-0804">Transcription</keyword>
<dbReference type="GO" id="GO:0009893">
    <property type="term" value="P:positive regulation of metabolic process"/>
    <property type="evidence" value="ECO:0007669"/>
    <property type="project" value="UniProtKB-ARBA"/>
</dbReference>
<comment type="similarity">
    <text evidence="1">Belongs to the short-chain dehydrogenases/reductases (SDR) family.</text>
</comment>
<dbReference type="PROSITE" id="PS00463">
    <property type="entry name" value="ZN2_CY6_FUNGAL_1"/>
    <property type="match status" value="1"/>
</dbReference>
<dbReference type="GO" id="GO:0003677">
    <property type="term" value="F:DNA binding"/>
    <property type="evidence" value="ECO:0007669"/>
    <property type="project" value="UniProtKB-KW"/>
</dbReference>
<dbReference type="PROSITE" id="PS00061">
    <property type="entry name" value="ADH_SHORT"/>
    <property type="match status" value="1"/>
</dbReference>
<evidence type="ECO:0000256" key="5">
    <source>
        <dbReference type="ARBA" id="ARBA00023125"/>
    </source>
</evidence>
<dbReference type="InterPro" id="IPR050259">
    <property type="entry name" value="SDR"/>
</dbReference>
<dbReference type="GO" id="GO:0044550">
    <property type="term" value="P:secondary metabolite biosynthetic process"/>
    <property type="evidence" value="ECO:0007669"/>
    <property type="project" value="UniProtKB-ARBA"/>
</dbReference>
<comment type="catalytic activity">
    <reaction evidence="8">
        <text>a (3R)-hydroxyacyl-[ACP] + NADP(+) = a 3-oxoacyl-[ACP] + NADPH + H(+)</text>
        <dbReference type="Rhea" id="RHEA:17397"/>
        <dbReference type="Rhea" id="RHEA-COMP:9916"/>
        <dbReference type="Rhea" id="RHEA-COMP:9945"/>
        <dbReference type="ChEBI" id="CHEBI:15378"/>
        <dbReference type="ChEBI" id="CHEBI:57783"/>
        <dbReference type="ChEBI" id="CHEBI:58349"/>
        <dbReference type="ChEBI" id="CHEBI:78776"/>
        <dbReference type="ChEBI" id="CHEBI:78827"/>
        <dbReference type="EC" id="1.1.1.100"/>
    </reaction>
</comment>
<evidence type="ECO:0000259" key="10">
    <source>
        <dbReference type="PROSITE" id="PS50048"/>
    </source>
</evidence>
<keyword evidence="7" id="KW-0539">Nucleus</keyword>
<evidence type="ECO:0000256" key="3">
    <source>
        <dbReference type="ARBA" id="ARBA00022857"/>
    </source>
</evidence>
<dbReference type="SMART" id="SM00066">
    <property type="entry name" value="GAL4"/>
    <property type="match status" value="1"/>
</dbReference>
<feature type="compositionally biased region" description="Basic residues" evidence="9">
    <location>
        <begin position="58"/>
        <end position="69"/>
    </location>
</feature>
<dbReference type="PANTHER" id="PTHR42879:SF2">
    <property type="entry name" value="3-OXOACYL-[ACYL-CARRIER-PROTEIN] REDUCTASE FABG"/>
    <property type="match status" value="1"/>
</dbReference>
<dbReference type="PANTHER" id="PTHR42879">
    <property type="entry name" value="3-OXOACYL-(ACYL-CARRIER-PROTEIN) REDUCTASE"/>
    <property type="match status" value="1"/>
</dbReference>
<keyword evidence="4" id="KW-0805">Transcription regulation</keyword>
<dbReference type="InterPro" id="IPR002347">
    <property type="entry name" value="SDR_fam"/>
</dbReference>
<dbReference type="SUPFAM" id="SSF51735">
    <property type="entry name" value="NAD(P)-binding Rossmann-fold domains"/>
    <property type="match status" value="1"/>
</dbReference>
<keyword evidence="5" id="KW-0238">DNA-binding</keyword>
<dbReference type="InterPro" id="IPR001138">
    <property type="entry name" value="Zn2Cys6_DnaBD"/>
</dbReference>
<dbReference type="CDD" id="cd00067">
    <property type="entry name" value="GAL4"/>
    <property type="match status" value="1"/>
</dbReference>
<evidence type="ECO:0000256" key="9">
    <source>
        <dbReference type="SAM" id="MobiDB-lite"/>
    </source>
</evidence>
<evidence type="ECO:0000256" key="8">
    <source>
        <dbReference type="ARBA" id="ARBA00048508"/>
    </source>
</evidence>
<dbReference type="GO" id="GO:0008270">
    <property type="term" value="F:zinc ion binding"/>
    <property type="evidence" value="ECO:0007669"/>
    <property type="project" value="InterPro"/>
</dbReference>
<evidence type="ECO:0000256" key="6">
    <source>
        <dbReference type="ARBA" id="ARBA00023163"/>
    </source>
</evidence>
<dbReference type="Pfam" id="PF00106">
    <property type="entry name" value="adh_short"/>
    <property type="match status" value="1"/>
</dbReference>